<feature type="transmembrane region" description="Helical" evidence="1">
    <location>
        <begin position="12"/>
        <end position="34"/>
    </location>
</feature>
<gene>
    <name evidence="2" type="primary">tfpZ</name>
    <name evidence="2" type="ORF">ACFFGG_08645</name>
</gene>
<sequence length="252" mass="27370">MTLWISKVRALVIHLGLSLAVAALAAALVFWLWYPPPFRALSGGRELFVLVAVVDVVIGPLVTLVVFNPRKSRREKWLDFSVIGVLQLAALGYGLHTIHEARPVHAVFEYNRFRVVHANDIPPDLLGRTPAGITALPLSGPTWLSLRPLVGGEVADYTLQALDGVPISARPELWQPYDSGRQAILAAARPATELEGRFPREAALIGQGVAQSGRAVDGLKYLPIQGRKGVVWTVLLDARTAQPVGFVPLDSF</sequence>
<dbReference type="Proteomes" id="UP001589834">
    <property type="component" value="Unassembled WGS sequence"/>
</dbReference>
<evidence type="ECO:0000313" key="3">
    <source>
        <dbReference type="Proteomes" id="UP001589834"/>
    </source>
</evidence>
<accession>A0ABV6PS01</accession>
<dbReference type="EMBL" id="JBHLTN010000016">
    <property type="protein sequence ID" value="MFC0592623.1"/>
    <property type="molecule type" value="Genomic_DNA"/>
</dbReference>
<keyword evidence="1" id="KW-0812">Transmembrane</keyword>
<feature type="transmembrane region" description="Helical" evidence="1">
    <location>
        <begin position="46"/>
        <end position="65"/>
    </location>
</feature>
<evidence type="ECO:0000313" key="2">
    <source>
        <dbReference type="EMBL" id="MFC0592623.1"/>
    </source>
</evidence>
<dbReference type="RefSeq" id="WP_377482230.1">
    <property type="nucleotide sequence ID" value="NZ_JBHLTN010000016.1"/>
</dbReference>
<dbReference type="InterPro" id="IPR047814">
    <property type="entry name" value="TfpX/TfpZ-like"/>
</dbReference>
<keyword evidence="3" id="KW-1185">Reference proteome</keyword>
<keyword evidence="1" id="KW-1133">Transmembrane helix</keyword>
<dbReference type="NCBIfam" id="NF041437">
    <property type="entry name" value="TfpZ"/>
    <property type="match status" value="1"/>
</dbReference>
<comment type="caution">
    <text evidence="2">The sequence shown here is derived from an EMBL/GenBank/DDBJ whole genome shotgun (WGS) entry which is preliminary data.</text>
</comment>
<proteinExistence type="predicted"/>
<protein>
    <submittedName>
        <fullName evidence="2">TfpX/TfpZ family type IV pilin accessory protein</fullName>
    </submittedName>
</protein>
<keyword evidence="1" id="KW-0472">Membrane</keyword>
<reference evidence="2 3" key="1">
    <citation type="submission" date="2024-09" db="EMBL/GenBank/DDBJ databases">
        <authorList>
            <person name="Sun Q."/>
            <person name="Mori K."/>
        </authorList>
    </citation>
    <scope>NUCLEOTIDE SEQUENCE [LARGE SCALE GENOMIC DNA]</scope>
    <source>
        <strain evidence="2 3">NCAIM B.02336</strain>
    </source>
</reference>
<name>A0ABV6PS01_9BURK</name>
<organism evidence="2 3">
    <name type="scientific">Ottowia pentelensis</name>
    <dbReference type="NCBI Taxonomy" id="511108"/>
    <lineage>
        <taxon>Bacteria</taxon>
        <taxon>Pseudomonadati</taxon>
        <taxon>Pseudomonadota</taxon>
        <taxon>Betaproteobacteria</taxon>
        <taxon>Burkholderiales</taxon>
        <taxon>Comamonadaceae</taxon>
        <taxon>Ottowia</taxon>
    </lineage>
</organism>
<evidence type="ECO:0000256" key="1">
    <source>
        <dbReference type="SAM" id="Phobius"/>
    </source>
</evidence>